<feature type="transmembrane region" description="Helical" evidence="1">
    <location>
        <begin position="101"/>
        <end position="121"/>
    </location>
</feature>
<feature type="transmembrane region" description="Helical" evidence="1">
    <location>
        <begin position="133"/>
        <end position="153"/>
    </location>
</feature>
<dbReference type="Gene3D" id="1.20.1530.20">
    <property type="match status" value="1"/>
</dbReference>
<feature type="transmembrane region" description="Helical" evidence="1">
    <location>
        <begin position="276"/>
        <end position="299"/>
    </location>
</feature>
<protein>
    <submittedName>
        <fullName evidence="2">Transporter</fullName>
    </submittedName>
</protein>
<name>A0ABX2ATZ4_9BACT</name>
<dbReference type="EMBL" id="JABKKE010000011">
    <property type="protein sequence ID" value="NPE14217.1"/>
    <property type="molecule type" value="Genomic_DNA"/>
</dbReference>
<feature type="transmembrane region" description="Helical" evidence="1">
    <location>
        <begin position="72"/>
        <end position="95"/>
    </location>
</feature>
<feature type="transmembrane region" description="Helical" evidence="1">
    <location>
        <begin position="173"/>
        <end position="192"/>
    </location>
</feature>
<keyword evidence="1" id="KW-0472">Membrane</keyword>
<organism evidence="2 3">
    <name type="scientific">Xylanibacter rodentium</name>
    <dbReference type="NCBI Taxonomy" id="2736289"/>
    <lineage>
        <taxon>Bacteria</taxon>
        <taxon>Pseudomonadati</taxon>
        <taxon>Bacteroidota</taxon>
        <taxon>Bacteroidia</taxon>
        <taxon>Bacteroidales</taxon>
        <taxon>Prevotellaceae</taxon>
        <taxon>Xylanibacter</taxon>
    </lineage>
</organism>
<evidence type="ECO:0000313" key="3">
    <source>
        <dbReference type="Proteomes" id="UP001193734"/>
    </source>
</evidence>
<keyword evidence="1" id="KW-1133">Transmembrane helix</keyword>
<keyword evidence="1" id="KW-0812">Transmembrane</keyword>
<reference evidence="2 3" key="1">
    <citation type="submission" date="2020-05" db="EMBL/GenBank/DDBJ databases">
        <title>Distinct polysaccharide utilization as determinants for interspecies competition between intestinal Prevotella spp.</title>
        <authorList>
            <person name="Galvez E.J.C."/>
            <person name="Iljazovic A."/>
            <person name="Strowig T."/>
        </authorList>
    </citation>
    <scope>NUCLEOTIDE SEQUENCE [LARGE SCALE GENOMIC DNA]</scope>
    <source>
        <strain evidence="2 3">PROD</strain>
    </source>
</reference>
<comment type="caution">
    <text evidence="2">The sequence shown here is derived from an EMBL/GenBank/DDBJ whole genome shotgun (WGS) entry which is preliminary data.</text>
</comment>
<dbReference type="Proteomes" id="UP001193734">
    <property type="component" value="Unassembled WGS sequence"/>
</dbReference>
<evidence type="ECO:0000313" key="2">
    <source>
        <dbReference type="EMBL" id="NPE14217.1"/>
    </source>
</evidence>
<gene>
    <name evidence="2" type="ORF">HPS55_07735</name>
</gene>
<feature type="transmembrane region" description="Helical" evidence="1">
    <location>
        <begin position="204"/>
        <end position="225"/>
    </location>
</feature>
<feature type="transmembrane region" description="Helical" evidence="1">
    <location>
        <begin position="38"/>
        <end position="60"/>
    </location>
</feature>
<feature type="transmembrane region" description="Helical" evidence="1">
    <location>
        <begin position="231"/>
        <end position="255"/>
    </location>
</feature>
<sequence length="315" mass="34965">MNIIRFLKTWTLPVSMMAGGASYFIYVNMPFFAPTRPYANAVVGVVQPVLIFSMLFLTFCKISFKEMKLKRWHLWHALIQATLFTVLAGVLIVLPMLHSRVIVESAMLCLLCPTATAAAVVTSKLGGSAASTTTYTIIINLLVAAMAPLLLPLAHPHDGLTFLPTFNMILHKVFPMLICPLLAAWAVRRFCPPLHRMMLKVKDLAFYLWAVALAIAIAVTVKAIVHSTVPVEYQLCIAVVSLVCCLFQFVIGKLIGRRYGEEMEGGQALGQKNTVFIIWMGYTFLSPVTAVAGGFYSVWHNIINSWQLRKAQDRS</sequence>
<feature type="transmembrane region" description="Helical" evidence="1">
    <location>
        <begin position="7"/>
        <end position="26"/>
    </location>
</feature>
<proteinExistence type="predicted"/>
<evidence type="ECO:0000256" key="1">
    <source>
        <dbReference type="SAM" id="Phobius"/>
    </source>
</evidence>
<dbReference type="GeneID" id="82157656"/>
<keyword evidence="3" id="KW-1185">Reference proteome</keyword>
<dbReference type="RefSeq" id="WP_172177446.1">
    <property type="nucleotide sequence ID" value="NZ_CASGIA010000018.1"/>
</dbReference>
<accession>A0ABX2ATZ4</accession>
<dbReference type="InterPro" id="IPR038770">
    <property type="entry name" value="Na+/solute_symporter_sf"/>
</dbReference>